<dbReference type="PROSITE" id="PS51767">
    <property type="entry name" value="PEPTIDASE_A1"/>
    <property type="match status" value="1"/>
</dbReference>
<keyword evidence="10" id="KW-1185">Reference proteome</keyword>
<evidence type="ECO:0000256" key="1">
    <source>
        <dbReference type="ARBA" id="ARBA00007447"/>
    </source>
</evidence>
<dbReference type="PANTHER" id="PTHR47965">
    <property type="entry name" value="ASPARTYL PROTEASE-RELATED"/>
    <property type="match status" value="1"/>
</dbReference>
<dbReference type="OrthoDB" id="771136at2759"/>
<evidence type="ECO:0000259" key="8">
    <source>
        <dbReference type="PROSITE" id="PS51767"/>
    </source>
</evidence>
<dbReference type="Proteomes" id="UP000672032">
    <property type="component" value="Chromosome 1"/>
</dbReference>
<dbReference type="AlphaFoldDB" id="A0A8A3P017"/>
<keyword evidence="3 7" id="KW-0732">Signal</keyword>
<accession>A0A8A3P017</accession>
<dbReference type="InterPro" id="IPR001461">
    <property type="entry name" value="Aspartic_peptidase_A1"/>
</dbReference>
<keyword evidence="4" id="KW-0064">Aspartyl protease</keyword>
<sequence length="398" mass="42752">MRYAFSLASLMVLNHLLPVDAADVVSMPIHFLYAKSNKVTTPMMVGSVSQQTGQTMEVVVDFGSRDFWLFSPNATVNYGSRYLGFEGACNAKPSDFYHPSNGTTIYDFVGSYSYGGNSKTFRADKAVNDTLFFPSYLPGSPIPNIQVALVNHGQIRQPVPAGTPCPELSYNQCIMGLMSLKPNEPSGPNIKANLLAQSRIQASQVSMYFTPPPNDAPIAYNHTGTLLFGALPPRDSYTGELVSTPLVTPQDGRSGYYIAQLPISYNGTRIPADEPDEPCYIDSGSLALSLPYNVEDSDFFTRTGLQNYSNAVMYPSDCEDIPRDLSLDFGVGPSTTVKVPYRNLATGGKGPGAVIPKGMCPLSVALGGKCTLGAPWFLGMAVGVDDKAGLVWIAQGKA</sequence>
<proteinExistence type="inferred from homology"/>
<keyword evidence="5" id="KW-0378">Hydrolase</keyword>
<dbReference type="InterPro" id="IPR021109">
    <property type="entry name" value="Peptidase_aspartic_dom_sf"/>
</dbReference>
<feature type="chain" id="PRO_5032529719" description="Peptidase A1 domain-containing protein" evidence="7">
    <location>
        <begin position="22"/>
        <end position="398"/>
    </location>
</feature>
<evidence type="ECO:0000256" key="7">
    <source>
        <dbReference type="SAM" id="SignalP"/>
    </source>
</evidence>
<protein>
    <recommendedName>
        <fullName evidence="8">Peptidase A1 domain-containing protein</fullName>
    </recommendedName>
</protein>
<evidence type="ECO:0000256" key="3">
    <source>
        <dbReference type="ARBA" id="ARBA00022729"/>
    </source>
</evidence>
<name>A0A8A3P017_9HELO</name>
<organism evidence="9 10">
    <name type="scientific">Monilinia vaccinii-corymbosi</name>
    <dbReference type="NCBI Taxonomy" id="61207"/>
    <lineage>
        <taxon>Eukaryota</taxon>
        <taxon>Fungi</taxon>
        <taxon>Dikarya</taxon>
        <taxon>Ascomycota</taxon>
        <taxon>Pezizomycotina</taxon>
        <taxon>Leotiomycetes</taxon>
        <taxon>Helotiales</taxon>
        <taxon>Sclerotiniaceae</taxon>
        <taxon>Monilinia</taxon>
    </lineage>
</organism>
<dbReference type="PANTHER" id="PTHR47965:SF12">
    <property type="entry name" value="ASPARTIC PROTEINASE 3-RELATED"/>
    <property type="match status" value="1"/>
</dbReference>
<gene>
    <name evidence="9" type="ORF">DSL72_004744</name>
</gene>
<dbReference type="EMBL" id="CP063405">
    <property type="protein sequence ID" value="QSZ30222.1"/>
    <property type="molecule type" value="Genomic_DNA"/>
</dbReference>
<feature type="domain" description="Peptidase A1" evidence="8">
    <location>
        <begin position="39"/>
        <end position="394"/>
    </location>
</feature>
<evidence type="ECO:0000256" key="4">
    <source>
        <dbReference type="ARBA" id="ARBA00022750"/>
    </source>
</evidence>
<dbReference type="Pfam" id="PF00026">
    <property type="entry name" value="Asp"/>
    <property type="match status" value="1"/>
</dbReference>
<dbReference type="InterPro" id="IPR033121">
    <property type="entry name" value="PEPTIDASE_A1"/>
</dbReference>
<keyword evidence="6" id="KW-0865">Zymogen</keyword>
<evidence type="ECO:0000256" key="5">
    <source>
        <dbReference type="ARBA" id="ARBA00022801"/>
    </source>
</evidence>
<keyword evidence="2" id="KW-0645">Protease</keyword>
<reference evidence="9" key="1">
    <citation type="submission" date="2020-10" db="EMBL/GenBank/DDBJ databases">
        <title>Genome Sequence of Monilinia vaccinii-corymbosi Sheds Light on Mummy Berry Disease Infection of Blueberry and Mating Type.</title>
        <authorList>
            <person name="Yow A.G."/>
            <person name="Zhang Y."/>
            <person name="Bansal K."/>
            <person name="Eacker S.M."/>
            <person name="Sullivan S."/>
            <person name="Liachko I."/>
            <person name="Cubeta M.A."/>
            <person name="Rollins J.A."/>
            <person name="Ashrafi H."/>
        </authorList>
    </citation>
    <scope>NUCLEOTIDE SEQUENCE</scope>
    <source>
        <strain evidence="9">RL-1</strain>
    </source>
</reference>
<dbReference type="Gene3D" id="2.40.70.10">
    <property type="entry name" value="Acid Proteases"/>
    <property type="match status" value="2"/>
</dbReference>
<comment type="similarity">
    <text evidence="1">Belongs to the peptidase A1 family.</text>
</comment>
<dbReference type="GO" id="GO:0004190">
    <property type="term" value="F:aspartic-type endopeptidase activity"/>
    <property type="evidence" value="ECO:0007669"/>
    <property type="project" value="UniProtKB-KW"/>
</dbReference>
<evidence type="ECO:0000256" key="2">
    <source>
        <dbReference type="ARBA" id="ARBA00022670"/>
    </source>
</evidence>
<dbReference type="InterPro" id="IPR034164">
    <property type="entry name" value="Pepsin-like_dom"/>
</dbReference>
<dbReference type="CDD" id="cd05471">
    <property type="entry name" value="pepsin_like"/>
    <property type="match status" value="1"/>
</dbReference>
<dbReference type="GO" id="GO:0006508">
    <property type="term" value="P:proteolysis"/>
    <property type="evidence" value="ECO:0007669"/>
    <property type="project" value="UniProtKB-KW"/>
</dbReference>
<evidence type="ECO:0000313" key="9">
    <source>
        <dbReference type="EMBL" id="QSZ30222.1"/>
    </source>
</evidence>
<feature type="signal peptide" evidence="7">
    <location>
        <begin position="1"/>
        <end position="21"/>
    </location>
</feature>
<dbReference type="SUPFAM" id="SSF50630">
    <property type="entry name" value="Acid proteases"/>
    <property type="match status" value="1"/>
</dbReference>
<evidence type="ECO:0000313" key="10">
    <source>
        <dbReference type="Proteomes" id="UP000672032"/>
    </source>
</evidence>
<evidence type="ECO:0000256" key="6">
    <source>
        <dbReference type="ARBA" id="ARBA00023145"/>
    </source>
</evidence>